<dbReference type="Proteomes" id="UP000250266">
    <property type="component" value="Unassembled WGS sequence"/>
</dbReference>
<feature type="region of interest" description="Disordered" evidence="1">
    <location>
        <begin position="1"/>
        <end position="36"/>
    </location>
</feature>
<reference evidence="3 4" key="1">
    <citation type="journal article" date="2016" name="Nat. Commun.">
        <title>Ectomycorrhizal ecology is imprinted in the genome of the dominant symbiotic fungus Cenococcum geophilum.</title>
        <authorList>
            <consortium name="DOE Joint Genome Institute"/>
            <person name="Peter M."/>
            <person name="Kohler A."/>
            <person name="Ohm R.A."/>
            <person name="Kuo A."/>
            <person name="Krutzmann J."/>
            <person name="Morin E."/>
            <person name="Arend M."/>
            <person name="Barry K.W."/>
            <person name="Binder M."/>
            <person name="Choi C."/>
            <person name="Clum A."/>
            <person name="Copeland A."/>
            <person name="Grisel N."/>
            <person name="Haridas S."/>
            <person name="Kipfer T."/>
            <person name="LaButti K."/>
            <person name="Lindquist E."/>
            <person name="Lipzen A."/>
            <person name="Maire R."/>
            <person name="Meier B."/>
            <person name="Mihaltcheva S."/>
            <person name="Molinier V."/>
            <person name="Murat C."/>
            <person name="Poggeler S."/>
            <person name="Quandt C.A."/>
            <person name="Sperisen C."/>
            <person name="Tritt A."/>
            <person name="Tisserant E."/>
            <person name="Crous P.W."/>
            <person name="Henrissat B."/>
            <person name="Nehls U."/>
            <person name="Egli S."/>
            <person name="Spatafora J.W."/>
            <person name="Grigoriev I.V."/>
            <person name="Martin F.M."/>
        </authorList>
    </citation>
    <scope>NUCLEOTIDE SEQUENCE [LARGE SCALE GENOMIC DNA]</scope>
    <source>
        <strain evidence="3 4">CBS 459.81</strain>
    </source>
</reference>
<feature type="compositionally biased region" description="Basic and acidic residues" evidence="1">
    <location>
        <begin position="140"/>
        <end position="178"/>
    </location>
</feature>
<protein>
    <submittedName>
        <fullName evidence="3">Uncharacterized protein</fullName>
    </submittedName>
</protein>
<proteinExistence type="predicted"/>
<evidence type="ECO:0000256" key="2">
    <source>
        <dbReference type="SAM" id="Phobius"/>
    </source>
</evidence>
<feature type="transmembrane region" description="Helical" evidence="2">
    <location>
        <begin position="60"/>
        <end position="79"/>
    </location>
</feature>
<dbReference type="AlphaFoldDB" id="A0A8E2JD50"/>
<accession>A0A8E2JD50</accession>
<name>A0A8E2JD50_9PEZI</name>
<feature type="non-terminal residue" evidence="3">
    <location>
        <position position="213"/>
    </location>
</feature>
<sequence>MSSDFPSPRPSSRRQVCPSKTKHATSNSKPQLHPSIPIHANDTMRSMLENEERGSWHDSQDWYCLLAAAVIAFLTFLYMRWRNFRVAVVQYIGAWGHNTPAAVSLPIVIWNWGLLVSCDEVNAGEGDTDGAEAAEAANSGERDTNGKQAEEEAEERPENGGSEDHEQNEVQNPRDKQLSDQSDLAADETEDRENATLEDLETENRYSILSRMA</sequence>
<keyword evidence="4" id="KW-1185">Reference proteome</keyword>
<gene>
    <name evidence="3" type="ORF">K432DRAFT_384130</name>
</gene>
<evidence type="ECO:0000313" key="4">
    <source>
        <dbReference type="Proteomes" id="UP000250266"/>
    </source>
</evidence>
<evidence type="ECO:0000313" key="3">
    <source>
        <dbReference type="EMBL" id="OCK78119.1"/>
    </source>
</evidence>
<evidence type="ECO:0000256" key="1">
    <source>
        <dbReference type="SAM" id="MobiDB-lite"/>
    </source>
</evidence>
<feature type="compositionally biased region" description="Acidic residues" evidence="1">
    <location>
        <begin position="185"/>
        <end position="201"/>
    </location>
</feature>
<feature type="region of interest" description="Disordered" evidence="1">
    <location>
        <begin position="126"/>
        <end position="213"/>
    </location>
</feature>
<dbReference type="EMBL" id="KV745080">
    <property type="protein sequence ID" value="OCK78119.1"/>
    <property type="molecule type" value="Genomic_DNA"/>
</dbReference>
<keyword evidence="2" id="KW-0812">Transmembrane</keyword>
<keyword evidence="2" id="KW-0472">Membrane</keyword>
<keyword evidence="2" id="KW-1133">Transmembrane helix</keyword>
<organism evidence="3 4">
    <name type="scientific">Lepidopterella palustris CBS 459.81</name>
    <dbReference type="NCBI Taxonomy" id="1314670"/>
    <lineage>
        <taxon>Eukaryota</taxon>
        <taxon>Fungi</taxon>
        <taxon>Dikarya</taxon>
        <taxon>Ascomycota</taxon>
        <taxon>Pezizomycotina</taxon>
        <taxon>Dothideomycetes</taxon>
        <taxon>Pleosporomycetidae</taxon>
        <taxon>Mytilinidiales</taxon>
        <taxon>Argynnaceae</taxon>
        <taxon>Lepidopterella</taxon>
    </lineage>
</organism>